<dbReference type="InterPro" id="IPR036511">
    <property type="entry name" value="TGT-like_sf"/>
</dbReference>
<gene>
    <name evidence="1" type="ORF">PIGHUM_04717</name>
</gene>
<evidence type="ECO:0008006" key="3">
    <source>
        <dbReference type="Google" id="ProtNLM"/>
    </source>
</evidence>
<dbReference type="GO" id="GO:0006400">
    <property type="term" value="P:tRNA modification"/>
    <property type="evidence" value="ECO:0007669"/>
    <property type="project" value="InterPro"/>
</dbReference>
<evidence type="ECO:0000313" key="2">
    <source>
        <dbReference type="Proteomes" id="UP000277294"/>
    </source>
</evidence>
<accession>A0A3P4BBW9</accession>
<dbReference type="RefSeq" id="WP_124082251.1">
    <property type="nucleotide sequence ID" value="NZ_UWPJ01000046.1"/>
</dbReference>
<evidence type="ECO:0000313" key="1">
    <source>
        <dbReference type="EMBL" id="VCU72615.1"/>
    </source>
</evidence>
<organism evidence="1 2">
    <name type="scientific">Pigmentiphaga humi</name>
    <dbReference type="NCBI Taxonomy" id="2478468"/>
    <lineage>
        <taxon>Bacteria</taxon>
        <taxon>Pseudomonadati</taxon>
        <taxon>Pseudomonadota</taxon>
        <taxon>Betaproteobacteria</taxon>
        <taxon>Burkholderiales</taxon>
        <taxon>Alcaligenaceae</taxon>
        <taxon>Pigmentiphaga</taxon>
    </lineage>
</organism>
<name>A0A3P4BBW9_9BURK</name>
<protein>
    <recommendedName>
        <fullName evidence="3">Queuine tRNA-ribosyltransferase</fullName>
    </recommendedName>
</protein>
<keyword evidence="2" id="KW-1185">Reference proteome</keyword>
<dbReference type="Proteomes" id="UP000277294">
    <property type="component" value="Unassembled WGS sequence"/>
</dbReference>
<reference evidence="1 2" key="1">
    <citation type="submission" date="2018-10" db="EMBL/GenBank/DDBJ databases">
        <authorList>
            <person name="Criscuolo A."/>
        </authorList>
    </citation>
    <scope>NUCLEOTIDE SEQUENCE [LARGE SCALE GENOMIC DNA]</scope>
    <source>
        <strain evidence="1">DnA1</strain>
    </source>
</reference>
<proteinExistence type="predicted"/>
<dbReference type="SUPFAM" id="SSF51713">
    <property type="entry name" value="tRNA-guanine transglycosylase"/>
    <property type="match status" value="1"/>
</dbReference>
<dbReference type="OrthoDB" id="8457080at2"/>
<dbReference type="AlphaFoldDB" id="A0A3P4BBW9"/>
<dbReference type="EMBL" id="UWPJ01000046">
    <property type="protein sequence ID" value="VCU72615.1"/>
    <property type="molecule type" value="Genomic_DNA"/>
</dbReference>
<sequence length="324" mass="36836">MLAKRRSLKLNGIEVERTPLLVPSFSSKGFPDVHKIIASCSELIEGVTLISAYDLHYGKVQPPFDFPSLIFLDSGGYEASKDTELSDLGDRDHHPKDWTQEMYEDVLAKWWPSVPSVLISYDHPKARVGFAEQIERARTIAPGRTDVLRELLLKPEKESQTLLNVDNLLRYVYHLADFDIIGVTEKEIGNSLVDRMKNIAKLRRALTAAGIDSPIHVFGSLDTISTPMYFLAGADIFDGLTWLRFAFHEGLTIYKHNFGALQLGVMTKAHMVDARCWHQNYYYMNELQLEMRRFLASQDFGSFKYHGNMFRTALESALEALGDQ</sequence>
<dbReference type="Gene3D" id="3.20.20.105">
    <property type="entry name" value="Queuine tRNA-ribosyltransferase-like"/>
    <property type="match status" value="1"/>
</dbReference>